<dbReference type="EMBL" id="JAPFQP010000003">
    <property type="protein sequence ID" value="MCX2719870.1"/>
    <property type="molecule type" value="Genomic_DNA"/>
</dbReference>
<evidence type="ECO:0000313" key="2">
    <source>
        <dbReference type="Proteomes" id="UP001207116"/>
    </source>
</evidence>
<dbReference type="Proteomes" id="UP001207116">
    <property type="component" value="Unassembled WGS sequence"/>
</dbReference>
<evidence type="ECO:0000313" key="1">
    <source>
        <dbReference type="EMBL" id="MCX2719870.1"/>
    </source>
</evidence>
<comment type="caution">
    <text evidence="1">The sequence shown here is derived from an EMBL/GenBank/DDBJ whole genome shotgun (WGS) entry which is preliminary data.</text>
</comment>
<dbReference type="AlphaFoldDB" id="A0AAE3MLB0"/>
<accession>A0AAE3MLB0</accession>
<proteinExistence type="predicted"/>
<reference evidence="1" key="1">
    <citation type="submission" date="2022-11" db="EMBL/GenBank/DDBJ databases">
        <title>The characterization of three novel Bacteroidetes species and genomic analysis of their roles in tidal elemental geochemical cycles.</title>
        <authorList>
            <person name="Ma K.-J."/>
        </authorList>
    </citation>
    <scope>NUCLEOTIDE SEQUENCE</scope>
    <source>
        <strain evidence="1">M415</strain>
    </source>
</reference>
<gene>
    <name evidence="1" type="ORF">OO016_09675</name>
</gene>
<sequence>MNNSELINAIRRSNMAYKAYSKEKYYYQALRIRSINKVIYTLLEDLQLKTDDIYQNNRIVDYIFHLEDWFAQFEDLENRLKPTLDTEFVFERLTNSFSYPKEFIKKLK</sequence>
<protein>
    <submittedName>
        <fullName evidence="1">Uncharacterized protein</fullName>
    </submittedName>
</protein>
<organism evidence="1 2">
    <name type="scientific">Lentiprolixibacter aurantiacus</name>
    <dbReference type="NCBI Taxonomy" id="2993939"/>
    <lineage>
        <taxon>Bacteria</taxon>
        <taxon>Pseudomonadati</taxon>
        <taxon>Bacteroidota</taxon>
        <taxon>Flavobacteriia</taxon>
        <taxon>Flavobacteriales</taxon>
        <taxon>Flavobacteriaceae</taxon>
        <taxon>Lentiprolixibacter</taxon>
    </lineage>
</organism>
<keyword evidence="2" id="KW-1185">Reference proteome</keyword>
<name>A0AAE3MLB0_9FLAO</name>
<dbReference type="RefSeq" id="WP_266013061.1">
    <property type="nucleotide sequence ID" value="NZ_JAPFQP010000003.1"/>
</dbReference>